<sequence>MAAAEESPAQGSRAWLPPREVKDEILRRYADVLRVGSVAVNGEVVRWGTDTSTERQLCGFSEAFFEKLRGMPELANLSDDVIKRAVYWFCKAVSINYALMEVLLLIKEKVGAMCTIETRDDEGGLVTYSADVSGEPPSQVMRVRMAWRSGNNIVYRDPLSSEKKVKGTISCLETEFGLPPPQKFAPAYRLQMKLRKSLAQRFAKKVGCGHLRTLSDEQTTMILQATHALVQVGPASAGTARASDPAWSLAGDALEQLVGGGSSSSCAPPGAGEGASAVHQVSSWCSHVVTFLLGVLIGPFVLPAPLSCKWLVGGLFRGDVHVIRYRVGGPQVFHERITLFDAPPLQAVIVTVDGDVYLETVVVNADCEEVMPLRGLGAPVYGVAEALGRAVWGHLRDGALLLGSALPPSPFTLAGGAGAGGAWVPQLDFATAARDSTTTPRDDWPTQGPRTTQWCLDHMRRNAGGPLAWPSKWKAEARPRDSDSLNTAELAAFELARRHSQLIEERHYEDTLSAQVAAEEKKDEKEGFGVSESLLASEAEHYMGVAASKGNLCISRALAEFIAEQLKAGVAVAKERRKAREERAARA</sequence>
<gene>
    <name evidence="1" type="ORF">PCOR1329_LOCUS42098</name>
</gene>
<comment type="caution">
    <text evidence="1">The sequence shown here is derived from an EMBL/GenBank/DDBJ whole genome shotgun (WGS) entry which is preliminary data.</text>
</comment>
<dbReference type="Proteomes" id="UP001189429">
    <property type="component" value="Unassembled WGS sequence"/>
</dbReference>
<reference evidence="1" key="1">
    <citation type="submission" date="2023-10" db="EMBL/GenBank/DDBJ databases">
        <authorList>
            <person name="Chen Y."/>
            <person name="Shah S."/>
            <person name="Dougan E. K."/>
            <person name="Thang M."/>
            <person name="Chan C."/>
        </authorList>
    </citation>
    <scope>NUCLEOTIDE SEQUENCE [LARGE SCALE GENOMIC DNA]</scope>
</reference>
<evidence type="ECO:0000313" key="2">
    <source>
        <dbReference type="Proteomes" id="UP001189429"/>
    </source>
</evidence>
<accession>A0ABN9TU51</accession>
<proteinExistence type="predicted"/>
<name>A0ABN9TU51_9DINO</name>
<dbReference type="EMBL" id="CAUYUJ010015058">
    <property type="protein sequence ID" value="CAK0849407.1"/>
    <property type="molecule type" value="Genomic_DNA"/>
</dbReference>
<organism evidence="1 2">
    <name type="scientific">Prorocentrum cordatum</name>
    <dbReference type="NCBI Taxonomy" id="2364126"/>
    <lineage>
        <taxon>Eukaryota</taxon>
        <taxon>Sar</taxon>
        <taxon>Alveolata</taxon>
        <taxon>Dinophyceae</taxon>
        <taxon>Prorocentrales</taxon>
        <taxon>Prorocentraceae</taxon>
        <taxon>Prorocentrum</taxon>
    </lineage>
</organism>
<protein>
    <submittedName>
        <fullName evidence="1">Uncharacterized protein</fullName>
    </submittedName>
</protein>
<evidence type="ECO:0000313" key="1">
    <source>
        <dbReference type="EMBL" id="CAK0849407.1"/>
    </source>
</evidence>
<keyword evidence="2" id="KW-1185">Reference proteome</keyword>